<keyword evidence="6 12" id="KW-0067">ATP-binding</keyword>
<keyword evidence="3" id="KW-0813">Transport</keyword>
<evidence type="ECO:0000256" key="7">
    <source>
        <dbReference type="ARBA" id="ARBA00022989"/>
    </source>
</evidence>
<dbReference type="GO" id="GO:0140359">
    <property type="term" value="F:ABC-type transporter activity"/>
    <property type="evidence" value="ECO:0007669"/>
    <property type="project" value="InterPro"/>
</dbReference>
<dbReference type="PROSITE" id="PS50893">
    <property type="entry name" value="ABC_TRANSPORTER_2"/>
    <property type="match status" value="1"/>
</dbReference>
<dbReference type="InterPro" id="IPR011527">
    <property type="entry name" value="ABC1_TM_dom"/>
</dbReference>
<gene>
    <name evidence="12" type="ORF">SAMN02745157_0886</name>
</gene>
<dbReference type="Pfam" id="PF06472">
    <property type="entry name" value="ABC_membrane_2"/>
    <property type="match status" value="1"/>
</dbReference>
<comment type="similarity">
    <text evidence="2">Belongs to the ABC transporter superfamily.</text>
</comment>
<dbReference type="InterPro" id="IPR017871">
    <property type="entry name" value="ABC_transporter-like_CS"/>
</dbReference>
<feature type="domain" description="ABC transmembrane type-1" evidence="11">
    <location>
        <begin position="30"/>
        <end position="333"/>
    </location>
</feature>
<evidence type="ECO:0000313" key="13">
    <source>
        <dbReference type="Proteomes" id="UP000184485"/>
    </source>
</evidence>
<comment type="subcellular location">
    <subcellularLocation>
        <location evidence="1">Cell membrane</location>
        <topology evidence="1">Multi-pass membrane protein</topology>
    </subcellularLocation>
</comment>
<proteinExistence type="inferred from homology"/>
<dbReference type="InterPro" id="IPR003593">
    <property type="entry name" value="AAA+_ATPase"/>
</dbReference>
<dbReference type="Gene3D" id="1.20.1560.10">
    <property type="entry name" value="ABC transporter type 1, transmembrane domain"/>
    <property type="match status" value="1"/>
</dbReference>
<evidence type="ECO:0000256" key="8">
    <source>
        <dbReference type="ARBA" id="ARBA00023136"/>
    </source>
</evidence>
<evidence type="ECO:0000256" key="2">
    <source>
        <dbReference type="ARBA" id="ARBA00005417"/>
    </source>
</evidence>
<dbReference type="InterPro" id="IPR050835">
    <property type="entry name" value="ABC_transporter_sub-D"/>
</dbReference>
<keyword evidence="7 9" id="KW-1133">Transmembrane helix</keyword>
<dbReference type="GO" id="GO:0016887">
    <property type="term" value="F:ATP hydrolysis activity"/>
    <property type="evidence" value="ECO:0007669"/>
    <property type="project" value="InterPro"/>
</dbReference>
<feature type="transmembrane region" description="Helical" evidence="9">
    <location>
        <begin position="70"/>
        <end position="93"/>
    </location>
</feature>
<dbReference type="GO" id="GO:0005886">
    <property type="term" value="C:plasma membrane"/>
    <property type="evidence" value="ECO:0007669"/>
    <property type="project" value="UniProtKB-SubCell"/>
</dbReference>
<dbReference type="GO" id="GO:0005524">
    <property type="term" value="F:ATP binding"/>
    <property type="evidence" value="ECO:0007669"/>
    <property type="project" value="UniProtKB-KW"/>
</dbReference>
<accession>A0A1M4W5M4</accession>
<dbReference type="CDD" id="cd03223">
    <property type="entry name" value="ABCD_peroxisomal_ALDP"/>
    <property type="match status" value="1"/>
</dbReference>
<feature type="transmembrane region" description="Helical" evidence="9">
    <location>
        <begin position="28"/>
        <end position="50"/>
    </location>
</feature>
<evidence type="ECO:0000256" key="6">
    <source>
        <dbReference type="ARBA" id="ARBA00022840"/>
    </source>
</evidence>
<dbReference type="SMART" id="SM00382">
    <property type="entry name" value="AAA"/>
    <property type="match status" value="1"/>
</dbReference>
<feature type="transmembrane region" description="Helical" evidence="9">
    <location>
        <begin position="151"/>
        <end position="170"/>
    </location>
</feature>
<evidence type="ECO:0000256" key="1">
    <source>
        <dbReference type="ARBA" id="ARBA00004651"/>
    </source>
</evidence>
<dbReference type="InterPro" id="IPR027417">
    <property type="entry name" value="P-loop_NTPase"/>
</dbReference>
<dbReference type="InterPro" id="IPR036640">
    <property type="entry name" value="ABC1_TM_sf"/>
</dbReference>
<feature type="transmembrane region" description="Helical" evidence="9">
    <location>
        <begin position="277"/>
        <end position="299"/>
    </location>
</feature>
<evidence type="ECO:0000259" key="11">
    <source>
        <dbReference type="PROSITE" id="PS50929"/>
    </source>
</evidence>
<keyword evidence="4 9" id="KW-0812">Transmembrane</keyword>
<name>A0A1M4W5M4_9HYPH</name>
<dbReference type="Gene3D" id="3.40.50.300">
    <property type="entry name" value="P-loop containing nucleotide triphosphate hydrolases"/>
    <property type="match status" value="1"/>
</dbReference>
<dbReference type="PROSITE" id="PS50929">
    <property type="entry name" value="ABC_TM1F"/>
    <property type="match status" value="1"/>
</dbReference>
<dbReference type="Proteomes" id="UP000184485">
    <property type="component" value="Unassembled WGS sequence"/>
</dbReference>
<keyword evidence="8 9" id="KW-0472">Membrane</keyword>
<protein>
    <submittedName>
        <fullName evidence="12">Putative ATP-binding cassette transporter</fullName>
    </submittedName>
</protein>
<evidence type="ECO:0000256" key="5">
    <source>
        <dbReference type="ARBA" id="ARBA00022741"/>
    </source>
</evidence>
<feature type="domain" description="ABC transporter" evidence="10">
    <location>
        <begin position="371"/>
        <end position="584"/>
    </location>
</feature>
<dbReference type="AlphaFoldDB" id="A0A1M4W5M4"/>
<keyword evidence="5" id="KW-0547">Nucleotide-binding</keyword>
<dbReference type="InterPro" id="IPR003439">
    <property type="entry name" value="ABC_transporter-like_ATP-bd"/>
</dbReference>
<organism evidence="12 13">
    <name type="scientific">Kaistia soli DSM 19436</name>
    <dbReference type="NCBI Taxonomy" id="1122133"/>
    <lineage>
        <taxon>Bacteria</taxon>
        <taxon>Pseudomonadati</taxon>
        <taxon>Pseudomonadota</taxon>
        <taxon>Alphaproteobacteria</taxon>
        <taxon>Hyphomicrobiales</taxon>
        <taxon>Kaistiaceae</taxon>
        <taxon>Kaistia</taxon>
    </lineage>
</organism>
<dbReference type="EMBL" id="FQUP01000001">
    <property type="protein sequence ID" value="SHE76517.1"/>
    <property type="molecule type" value="Genomic_DNA"/>
</dbReference>
<evidence type="ECO:0000259" key="10">
    <source>
        <dbReference type="PROSITE" id="PS50893"/>
    </source>
</evidence>
<reference evidence="12 13" key="1">
    <citation type="submission" date="2016-11" db="EMBL/GenBank/DDBJ databases">
        <authorList>
            <person name="Jaros S."/>
            <person name="Januszkiewicz K."/>
            <person name="Wedrychowicz H."/>
        </authorList>
    </citation>
    <scope>NUCLEOTIDE SEQUENCE [LARGE SCALE GENOMIC DNA]</scope>
    <source>
        <strain evidence="12 13">DSM 19436</strain>
    </source>
</reference>
<dbReference type="PANTHER" id="PTHR11384">
    <property type="entry name" value="ATP-BINDING CASSETTE, SUB-FAMILY D MEMBER"/>
    <property type="match status" value="1"/>
</dbReference>
<dbReference type="Pfam" id="PF00005">
    <property type="entry name" value="ABC_tran"/>
    <property type="match status" value="1"/>
</dbReference>
<evidence type="ECO:0000256" key="3">
    <source>
        <dbReference type="ARBA" id="ARBA00022448"/>
    </source>
</evidence>
<dbReference type="SUPFAM" id="SSF52540">
    <property type="entry name" value="P-loop containing nucleoside triphosphate hydrolases"/>
    <property type="match status" value="1"/>
</dbReference>
<evidence type="ECO:0000256" key="9">
    <source>
        <dbReference type="SAM" id="Phobius"/>
    </source>
</evidence>
<feature type="transmembrane region" description="Helical" evidence="9">
    <location>
        <begin position="190"/>
        <end position="214"/>
    </location>
</feature>
<dbReference type="PANTHER" id="PTHR11384:SF59">
    <property type="entry name" value="LYSOSOMAL COBALAMIN TRANSPORTER ABCD4"/>
    <property type="match status" value="1"/>
</dbReference>
<evidence type="ECO:0000256" key="4">
    <source>
        <dbReference type="ARBA" id="ARBA00022692"/>
    </source>
</evidence>
<dbReference type="RefSeq" id="WP_084526849.1">
    <property type="nucleotide sequence ID" value="NZ_FQUP01000001.1"/>
</dbReference>
<dbReference type="SUPFAM" id="SSF90123">
    <property type="entry name" value="ABC transporter transmembrane region"/>
    <property type="match status" value="1"/>
</dbReference>
<dbReference type="PROSITE" id="PS00211">
    <property type="entry name" value="ABC_TRANSPORTER_1"/>
    <property type="match status" value="1"/>
</dbReference>
<dbReference type="STRING" id="1122133.SAMN02745157_0886"/>
<sequence length="585" mass="65507">MNLSGIRNDLKTVARLAIPYFRSDKKRFAIGMLVVVIGLQLFGVWLNVQYNTWNNDFYNAVQKKDWAEFVHQMFFVFSWIAALSILSGTYKTYLRQWLQIRWREWMVAQYIGRWMAEARHYRLRLSGNPSDNPDQRIAEDTQQFVDLTLQIGVAILGQIVQLVSFIFILWRLSGDQPLLLFGQSYHIPGYLVWAALIYSIIGTFLAHWIGRALVKINFMQQRYEADFRFALVRDRENGEEIALLRGEPAERAQLGGRFQNVVGNFFQMMLRQKWLNFYQSGFGQLAIIFPFFVVGPVYFTTDMELGRLMQIAQAFGIVQAALSFFVDNYDTMAVWKAVVDRLDGFDRSLVTVEAEAEQGPKLARDNSATSLAIENLVVRLPDGRPVVEVPELLLQPRESVLVTGPSGSGKTSLFRALGGIWPFGGGGVHIPADADLLILPQNAYMPLGTLRAALAYPREPEAISDAEVADVLGAVGLGKLAAEIDEPANWGNRLSGGEQQRIAIARALLAKPDWLLLDEATSALDEAGEADIYRLIAHRLPDATVVSIGHRSSLVPLHQRFLRLAGAEDGMHRLVEDAAPAALPA</sequence>
<keyword evidence="13" id="KW-1185">Reference proteome</keyword>
<evidence type="ECO:0000313" key="12">
    <source>
        <dbReference type="EMBL" id="SHE76517.1"/>
    </source>
</evidence>